<keyword evidence="3" id="KW-0548">Nucleotidyltransferase</keyword>
<dbReference type="EMBL" id="BKCJ010003390">
    <property type="protein sequence ID" value="GEU54796.1"/>
    <property type="molecule type" value="Genomic_DNA"/>
</dbReference>
<proteinExistence type="predicted"/>
<keyword evidence="3" id="KW-0695">RNA-directed DNA polymerase</keyword>
<evidence type="ECO:0000256" key="1">
    <source>
        <dbReference type="SAM" id="MobiDB-lite"/>
    </source>
</evidence>
<keyword evidence="2" id="KW-1133">Transmembrane helix</keyword>
<accession>A0A6L2KZX4</accession>
<protein>
    <submittedName>
        <fullName evidence="3">RNA-directed DNA polymerase, eukaryota, reverse transcriptase zinc-binding domain protein</fullName>
    </submittedName>
</protein>
<dbReference type="AlphaFoldDB" id="A0A6L2KZX4"/>
<feature type="region of interest" description="Disordered" evidence="1">
    <location>
        <begin position="202"/>
        <end position="221"/>
    </location>
</feature>
<feature type="transmembrane region" description="Helical" evidence="2">
    <location>
        <begin position="275"/>
        <end position="297"/>
    </location>
</feature>
<keyword evidence="3" id="KW-0808">Transferase</keyword>
<evidence type="ECO:0000313" key="3">
    <source>
        <dbReference type="EMBL" id="GEU54796.1"/>
    </source>
</evidence>
<comment type="caution">
    <text evidence="3">The sequence shown here is derived from an EMBL/GenBank/DDBJ whole genome shotgun (WGS) entry which is preliminary data.</text>
</comment>
<keyword evidence="2" id="KW-0812">Transmembrane</keyword>
<reference evidence="3" key="1">
    <citation type="journal article" date="2019" name="Sci. Rep.">
        <title>Draft genome of Tanacetum cinerariifolium, the natural source of mosquito coil.</title>
        <authorList>
            <person name="Yamashiro T."/>
            <person name="Shiraishi A."/>
            <person name="Satake H."/>
            <person name="Nakayama K."/>
        </authorList>
    </citation>
    <scope>NUCLEOTIDE SEQUENCE</scope>
</reference>
<name>A0A6L2KZX4_TANCI</name>
<dbReference type="GO" id="GO:0003964">
    <property type="term" value="F:RNA-directed DNA polymerase activity"/>
    <property type="evidence" value="ECO:0007669"/>
    <property type="project" value="UniProtKB-KW"/>
</dbReference>
<organism evidence="3">
    <name type="scientific">Tanacetum cinerariifolium</name>
    <name type="common">Dalmatian daisy</name>
    <name type="synonym">Chrysanthemum cinerariifolium</name>
    <dbReference type="NCBI Taxonomy" id="118510"/>
    <lineage>
        <taxon>Eukaryota</taxon>
        <taxon>Viridiplantae</taxon>
        <taxon>Streptophyta</taxon>
        <taxon>Embryophyta</taxon>
        <taxon>Tracheophyta</taxon>
        <taxon>Spermatophyta</taxon>
        <taxon>Magnoliopsida</taxon>
        <taxon>eudicotyledons</taxon>
        <taxon>Gunneridae</taxon>
        <taxon>Pentapetalae</taxon>
        <taxon>asterids</taxon>
        <taxon>campanulids</taxon>
        <taxon>Asterales</taxon>
        <taxon>Asteraceae</taxon>
        <taxon>Asteroideae</taxon>
        <taxon>Anthemideae</taxon>
        <taxon>Anthemidinae</taxon>
        <taxon>Tanacetum</taxon>
    </lineage>
</organism>
<keyword evidence="2" id="KW-0472">Membrane</keyword>
<evidence type="ECO:0000256" key="2">
    <source>
        <dbReference type="SAM" id="Phobius"/>
    </source>
</evidence>
<gene>
    <name evidence="3" type="ORF">Tci_026774</name>
</gene>
<sequence length="337" mass="37905">MGMRFPVRRRHRGLLFKWIWRFMTQSSSLWSKVITAIHGVDGKIGTASKCGTNSYWSNIIKEVEMLSKKDIRLLKFMQIKVGNGDNTRLWEDLWHSGVFPFLFADCRESLNHSGEFSVALVRKFSGDKLHPGGEFKTNWCRYVPIKVNIHAWKIMSNALATKFNISSRGIEIESLVLTVMLGWKLRAISFLHVLRRSREFKESQEAPTSTDTPKVDNAAKVDQIETTEVPETSLAKHSSGICSAKVGRGVIGARDLVGAHDSKVNYADRATQKQAIFYAIIIFTSLIIALKNGSWAVRRDLLSTAGLVHEAWDFIQKMPEKPNEIVLGALLGACQKA</sequence>